<organism evidence="4 5">
    <name type="scientific">Lawsonibacter faecis</name>
    <dbReference type="NCBI Taxonomy" id="2763052"/>
    <lineage>
        <taxon>Bacteria</taxon>
        <taxon>Bacillati</taxon>
        <taxon>Bacillota</taxon>
        <taxon>Clostridia</taxon>
        <taxon>Eubacteriales</taxon>
        <taxon>Oscillospiraceae</taxon>
        <taxon>Lawsonibacter</taxon>
    </lineage>
</organism>
<sequence length="179" mass="20069">MELWDLYDAHRRPLNRTHVRGEPLSPGEFHLVAEVCTVNRKGELLLTLRSGEKQKYPNLWECTGGSVLAGEESLQGAVRELFEETGIRAAPEELRYLCSTAEPFDAPFCHMDFYLLMKDAPLTDLVMQPGETVSARWAGRDEVADMIRSGQIARPVAERLVRQGALMEAALREMGLPEA</sequence>
<evidence type="ECO:0000313" key="5">
    <source>
        <dbReference type="Proteomes" id="UP000607645"/>
    </source>
</evidence>
<dbReference type="Gene3D" id="3.90.79.10">
    <property type="entry name" value="Nucleoside Triphosphate Pyrophosphohydrolase"/>
    <property type="match status" value="1"/>
</dbReference>
<dbReference type="SUPFAM" id="SSF55811">
    <property type="entry name" value="Nudix"/>
    <property type="match status" value="1"/>
</dbReference>
<dbReference type="InterPro" id="IPR015797">
    <property type="entry name" value="NUDIX_hydrolase-like_dom_sf"/>
</dbReference>
<dbReference type="AlphaFoldDB" id="A0A8J6MBQ8"/>
<reference evidence="4" key="1">
    <citation type="submission" date="2020-08" db="EMBL/GenBank/DDBJ databases">
        <title>Genome public.</title>
        <authorList>
            <person name="Liu C."/>
            <person name="Sun Q."/>
        </authorList>
    </citation>
    <scope>NUCLEOTIDE SEQUENCE</scope>
    <source>
        <strain evidence="4">NSJ-52</strain>
    </source>
</reference>
<evidence type="ECO:0000256" key="2">
    <source>
        <dbReference type="ARBA" id="ARBA00022801"/>
    </source>
</evidence>
<evidence type="ECO:0000259" key="3">
    <source>
        <dbReference type="PROSITE" id="PS51462"/>
    </source>
</evidence>
<comment type="cofactor">
    <cofactor evidence="1">
        <name>Mg(2+)</name>
        <dbReference type="ChEBI" id="CHEBI:18420"/>
    </cofactor>
</comment>
<dbReference type="GO" id="GO:0016787">
    <property type="term" value="F:hydrolase activity"/>
    <property type="evidence" value="ECO:0007669"/>
    <property type="project" value="UniProtKB-KW"/>
</dbReference>
<dbReference type="EMBL" id="JACOPQ010000002">
    <property type="protein sequence ID" value="MBC5736026.1"/>
    <property type="molecule type" value="Genomic_DNA"/>
</dbReference>
<evidence type="ECO:0000313" key="4">
    <source>
        <dbReference type="EMBL" id="MBC5736026.1"/>
    </source>
</evidence>
<proteinExistence type="predicted"/>
<gene>
    <name evidence="4" type="ORF">H8S62_03230</name>
</gene>
<dbReference type="CDD" id="cd04693">
    <property type="entry name" value="NUDIX_Hydrolase"/>
    <property type="match status" value="1"/>
</dbReference>
<dbReference type="Proteomes" id="UP000607645">
    <property type="component" value="Unassembled WGS sequence"/>
</dbReference>
<dbReference type="PROSITE" id="PS00893">
    <property type="entry name" value="NUDIX_BOX"/>
    <property type="match status" value="1"/>
</dbReference>
<dbReference type="Pfam" id="PF00293">
    <property type="entry name" value="NUDIX"/>
    <property type="match status" value="1"/>
</dbReference>
<dbReference type="PROSITE" id="PS51462">
    <property type="entry name" value="NUDIX"/>
    <property type="match status" value="1"/>
</dbReference>
<dbReference type="InterPro" id="IPR000086">
    <property type="entry name" value="NUDIX_hydrolase_dom"/>
</dbReference>
<dbReference type="PANTHER" id="PTHR43046">
    <property type="entry name" value="GDP-MANNOSE MANNOSYL HYDROLASE"/>
    <property type="match status" value="1"/>
</dbReference>
<keyword evidence="5" id="KW-1185">Reference proteome</keyword>
<dbReference type="InterPro" id="IPR020084">
    <property type="entry name" value="NUDIX_hydrolase_CS"/>
</dbReference>
<accession>A0A8J6MBQ8</accession>
<keyword evidence="2" id="KW-0378">Hydrolase</keyword>
<feature type="domain" description="Nudix hydrolase" evidence="3">
    <location>
        <begin position="28"/>
        <end position="160"/>
    </location>
</feature>
<comment type="caution">
    <text evidence="4">The sequence shown here is derived from an EMBL/GenBank/DDBJ whole genome shotgun (WGS) entry which is preliminary data.</text>
</comment>
<protein>
    <submittedName>
        <fullName evidence="4">NUDIX domain-containing protein</fullName>
    </submittedName>
</protein>
<name>A0A8J6MBQ8_9FIRM</name>
<dbReference type="PANTHER" id="PTHR43046:SF14">
    <property type="entry name" value="MUTT_NUDIX FAMILY PROTEIN"/>
    <property type="match status" value="1"/>
</dbReference>
<evidence type="ECO:0000256" key="1">
    <source>
        <dbReference type="ARBA" id="ARBA00001946"/>
    </source>
</evidence>
<dbReference type="RefSeq" id="WP_186918437.1">
    <property type="nucleotide sequence ID" value="NZ_JACOPQ010000002.1"/>
</dbReference>